<evidence type="ECO:0000256" key="1">
    <source>
        <dbReference type="SAM" id="MobiDB-lite"/>
    </source>
</evidence>
<accession>A0A7S4GBE3</accession>
<dbReference type="EMBL" id="HBJA01124055">
    <property type="protein sequence ID" value="CAE0831426.1"/>
    <property type="molecule type" value="Transcribed_RNA"/>
</dbReference>
<feature type="region of interest" description="Disordered" evidence="1">
    <location>
        <begin position="74"/>
        <end position="116"/>
    </location>
</feature>
<reference evidence="2" key="1">
    <citation type="submission" date="2021-01" db="EMBL/GenBank/DDBJ databases">
        <authorList>
            <person name="Corre E."/>
            <person name="Pelletier E."/>
            <person name="Niang G."/>
            <person name="Scheremetjew M."/>
            <person name="Finn R."/>
            <person name="Kale V."/>
            <person name="Holt S."/>
            <person name="Cochrane G."/>
            <person name="Meng A."/>
            <person name="Brown T."/>
            <person name="Cohen L."/>
        </authorList>
    </citation>
    <scope>NUCLEOTIDE SEQUENCE</scope>
    <source>
        <strain evidence="2">CCMP1594</strain>
    </source>
</reference>
<evidence type="ECO:0000313" key="2">
    <source>
        <dbReference type="EMBL" id="CAE0831426.1"/>
    </source>
</evidence>
<feature type="compositionally biased region" description="Basic and acidic residues" evidence="1">
    <location>
        <begin position="99"/>
        <end position="116"/>
    </location>
</feature>
<sequence length="116" mass="13186">MLHFRARWAPSPHPPATQALNLVVQAAQAWPPIILHDALMRRVKQREGRRPTYHPPSEWGPGALCIWTSQGKRYAHGHGHRDRPSLPTAWDFPSPSTAPEDRGFLSRDHDLPLHTD</sequence>
<gene>
    <name evidence="2" type="ORF">EGYM00163_LOCUS42708</name>
</gene>
<dbReference type="AlphaFoldDB" id="A0A7S4GBE3"/>
<organism evidence="2">
    <name type="scientific">Eutreptiella gymnastica</name>
    <dbReference type="NCBI Taxonomy" id="73025"/>
    <lineage>
        <taxon>Eukaryota</taxon>
        <taxon>Discoba</taxon>
        <taxon>Euglenozoa</taxon>
        <taxon>Euglenida</taxon>
        <taxon>Spirocuta</taxon>
        <taxon>Euglenophyceae</taxon>
        <taxon>Eutreptiales</taxon>
        <taxon>Eutreptiaceae</taxon>
        <taxon>Eutreptiella</taxon>
    </lineage>
</organism>
<name>A0A7S4GBE3_9EUGL</name>
<proteinExistence type="predicted"/>
<protein>
    <submittedName>
        <fullName evidence="2">Uncharacterized protein</fullName>
    </submittedName>
</protein>